<dbReference type="Gene3D" id="1.10.510.10">
    <property type="entry name" value="Transferase(Phosphotransferase) domain 1"/>
    <property type="match status" value="1"/>
</dbReference>
<keyword evidence="1" id="KW-0547">Nucleotide-binding</keyword>
<evidence type="ECO:0000256" key="3">
    <source>
        <dbReference type="ARBA" id="ARBA00072818"/>
    </source>
</evidence>
<dbReference type="GO" id="GO:0005524">
    <property type="term" value="F:ATP binding"/>
    <property type="evidence" value="ECO:0007669"/>
    <property type="project" value="UniProtKB-KW"/>
</dbReference>
<evidence type="ECO:0000313" key="8">
    <source>
        <dbReference type="Proteomes" id="UP000694722"/>
    </source>
</evidence>
<dbReference type="Gene3D" id="1.25.10.10">
    <property type="entry name" value="Leucine-rich Repeat Variant"/>
    <property type="match status" value="1"/>
</dbReference>
<dbReference type="Gene3D" id="3.30.200.20">
    <property type="entry name" value="Phosphorylase Kinase, domain 1"/>
    <property type="match status" value="1"/>
</dbReference>
<accession>A0A8D1BW69</accession>
<dbReference type="PROSITE" id="PS50011">
    <property type="entry name" value="PROTEIN_KINASE_DOM"/>
    <property type="match status" value="1"/>
</dbReference>
<keyword evidence="2" id="KW-0067">ATP-binding</keyword>
<dbReference type="PANTHER" id="PTHR24363">
    <property type="entry name" value="SERINE/THREONINE PROTEIN KINASE"/>
    <property type="match status" value="1"/>
</dbReference>
<name>A0A8D1BW69_PIG</name>
<dbReference type="InterPro" id="IPR016024">
    <property type="entry name" value="ARM-type_fold"/>
</dbReference>
<evidence type="ECO:0000256" key="4">
    <source>
        <dbReference type="ARBA" id="ARBA00079669"/>
    </source>
</evidence>
<dbReference type="SUPFAM" id="SSF48371">
    <property type="entry name" value="ARM repeat"/>
    <property type="match status" value="1"/>
</dbReference>
<dbReference type="InterPro" id="IPR011009">
    <property type="entry name" value="Kinase-like_dom_sf"/>
</dbReference>
<evidence type="ECO:0000256" key="1">
    <source>
        <dbReference type="ARBA" id="ARBA00022741"/>
    </source>
</evidence>
<reference evidence="7" key="1">
    <citation type="submission" date="2025-08" db="UniProtKB">
        <authorList>
            <consortium name="Ensembl"/>
        </authorList>
    </citation>
    <scope>IDENTIFICATION</scope>
</reference>
<protein>
    <recommendedName>
        <fullName evidence="3">Serine/threonine kinase-like domain-containing protein STKLD1</fullName>
    </recommendedName>
    <alternativeName>
        <fullName evidence="5">Serine/threonine kinase-like domain-containing protein 1</fullName>
    </alternativeName>
    <alternativeName>
        <fullName evidence="4">Sugen kinase 071</fullName>
    </alternativeName>
</protein>
<dbReference type="GO" id="GO:0004672">
    <property type="term" value="F:protein kinase activity"/>
    <property type="evidence" value="ECO:0007669"/>
    <property type="project" value="InterPro"/>
</dbReference>
<dbReference type="SUPFAM" id="SSF56112">
    <property type="entry name" value="Protein kinase-like (PK-like)"/>
    <property type="match status" value="1"/>
</dbReference>
<organism evidence="7 8">
    <name type="scientific">Sus scrofa</name>
    <name type="common">Pig</name>
    <dbReference type="NCBI Taxonomy" id="9823"/>
    <lineage>
        <taxon>Eukaryota</taxon>
        <taxon>Metazoa</taxon>
        <taxon>Chordata</taxon>
        <taxon>Craniata</taxon>
        <taxon>Vertebrata</taxon>
        <taxon>Euteleostomi</taxon>
        <taxon>Mammalia</taxon>
        <taxon>Eutheria</taxon>
        <taxon>Laurasiatheria</taxon>
        <taxon>Artiodactyla</taxon>
        <taxon>Suina</taxon>
        <taxon>Suidae</taxon>
        <taxon>Sus</taxon>
    </lineage>
</organism>
<dbReference type="SMART" id="SM00220">
    <property type="entry name" value="S_TKc"/>
    <property type="match status" value="1"/>
</dbReference>
<dbReference type="Ensembl" id="ENSSSCT00040008543.1">
    <property type="protein sequence ID" value="ENSSSCP00040003350.1"/>
    <property type="gene ID" value="ENSSSCG00040006478.1"/>
</dbReference>
<evidence type="ECO:0000313" key="7">
    <source>
        <dbReference type="Ensembl" id="ENSSSCP00040003350.1"/>
    </source>
</evidence>
<evidence type="ECO:0000256" key="5">
    <source>
        <dbReference type="ARBA" id="ARBA00081628"/>
    </source>
</evidence>
<feature type="domain" description="Protein kinase" evidence="6">
    <location>
        <begin position="72"/>
        <end position="349"/>
    </location>
</feature>
<evidence type="ECO:0000259" key="6">
    <source>
        <dbReference type="PROSITE" id="PS50011"/>
    </source>
</evidence>
<sequence length="686" mass="75950">MHFNLLGKGSGSFFSVFLDYQEVKCLSNSPSICFLESPAFELCQRRAIWSTLYRTSLGHLAPNLQDSCPPWAGTPALLGAGGWRLCWAVGQRSTSCEVAGPSCRHVPCSVWQLMPLLKLQHVHISVYRELFILWNSEVSSLFLCLVMEHSKDTLQNVIEKKRAARAALESQWVQNILGQVLDALEYLHQQDIIHRNLKPSNISLVSHDHCKLQDLSSDALMTDKAKWNIRAEEAMRLRKSIRSFPDGLRGVLKTIGERKIPDAKIFSSLLPLMLQTDPSERITVRDVIHITFVSNNFRSSSVAMTLYQQAVPTSIIDMLLESSVASILEVMQNFSSRPEVQHRAMKRLLRLPEDQLGLPWPAELVEVLVAIMKQHESVLEIQLHACSLLLRTLGQALAQDPAATVPSDSAVTPVLLGVLRSHPEEQQLLVMVYSLLCIVASQGGCWTPLGVELHKAGLLEQILEHLDTFPRNRDLCTNGLILLWALLVDAVAVDKGPLEKAPALIAEVLAIHPTDAEMAEAGCAALWLLSLLGCVKEQQLEKVVVLFLQSIRLCQDRVLLVTSAYRGLASLAKASELAALQVVTPEESSNGLALIQETYQLHRDDPEVVESLCMLLAQLASHKEVLSELAASGVQPLVEEIHGRFTSSLVSIGLPGLKWLFPRVTPPPTWTQGNLRGRGRGRGRKT</sequence>
<evidence type="ECO:0000256" key="2">
    <source>
        <dbReference type="ARBA" id="ARBA00022840"/>
    </source>
</evidence>
<proteinExistence type="predicted"/>
<dbReference type="PANTHER" id="PTHR24363:SF5">
    <property type="entry name" value="SERINE_THREONINE KINASE-LIKE DOMAIN-CONTAINING PROTEIN STKLD1"/>
    <property type="match status" value="1"/>
</dbReference>
<dbReference type="InterPro" id="IPR011989">
    <property type="entry name" value="ARM-like"/>
</dbReference>
<dbReference type="CDD" id="cd00180">
    <property type="entry name" value="PKc"/>
    <property type="match status" value="1"/>
</dbReference>
<dbReference type="InterPro" id="IPR000719">
    <property type="entry name" value="Prot_kinase_dom"/>
</dbReference>
<dbReference type="Proteomes" id="UP000694722">
    <property type="component" value="Unplaced"/>
</dbReference>
<dbReference type="AlphaFoldDB" id="A0A8D1BW69"/>
<dbReference type="FunFam" id="1.25.10.10:FF:000579">
    <property type="entry name" value="Serine/threonine kinase like domain containing 1"/>
    <property type="match status" value="1"/>
</dbReference>
<dbReference type="Pfam" id="PF00069">
    <property type="entry name" value="Pkinase"/>
    <property type="match status" value="1"/>
</dbReference>